<evidence type="ECO:0000259" key="1">
    <source>
        <dbReference type="Pfam" id="PF01738"/>
    </source>
</evidence>
<dbReference type="InterPro" id="IPR002925">
    <property type="entry name" value="Dienelactn_hydro"/>
</dbReference>
<proteinExistence type="predicted"/>
<evidence type="ECO:0000313" key="3">
    <source>
        <dbReference type="Proteomes" id="UP000826300"/>
    </source>
</evidence>
<organism evidence="2 3">
    <name type="scientific">Neotabrizicola shimadae</name>
    <dbReference type="NCBI Taxonomy" id="2807096"/>
    <lineage>
        <taxon>Bacteria</taxon>
        <taxon>Pseudomonadati</taxon>
        <taxon>Pseudomonadota</taxon>
        <taxon>Alphaproteobacteria</taxon>
        <taxon>Rhodobacterales</taxon>
        <taxon>Paracoccaceae</taxon>
        <taxon>Neotabrizicola</taxon>
    </lineage>
</organism>
<dbReference type="SUPFAM" id="SSF53474">
    <property type="entry name" value="alpha/beta-Hydrolases"/>
    <property type="match status" value="1"/>
</dbReference>
<gene>
    <name evidence="2" type="ORF">JO391_17935</name>
</gene>
<dbReference type="GO" id="GO:0016787">
    <property type="term" value="F:hydrolase activity"/>
    <property type="evidence" value="ECO:0007669"/>
    <property type="project" value="UniProtKB-KW"/>
</dbReference>
<reference evidence="2" key="1">
    <citation type="submission" date="2021-02" db="EMBL/GenBank/DDBJ databases">
        <title>Rhodobacter shimadae sp. nov., an aerobic anoxygenic phototrophic bacterium isolated from a hot spring.</title>
        <authorList>
            <person name="Muramatsu S."/>
            <person name="Haruta S."/>
            <person name="Hirose S."/>
            <person name="Hanada S."/>
        </authorList>
    </citation>
    <scope>NUCLEOTIDE SEQUENCE</scope>
    <source>
        <strain evidence="2">N10</strain>
    </source>
</reference>
<sequence>MHRVTSRDHSHDHGETRLVAQVFTPDTGGPRPGLLVVHGARGLDPFILSRAQVLAEAGYTVLAADLWGGRQLLSDPAEIGAHLSAFAGDRALWIGRLAAARAALAGLPECTGRIGALGYCFGGTSVLEMLRAGLDLAGVVSFHAGLDMAADDWSGARGGKALLCTGAEDPLAAPDQLARVTAAMTGAGVDWQAHVYGGVLHGFTEPDGPGRPPFARHDARADRRSWAAMMDFFAETLAPETTA</sequence>
<name>A0A8G0ZVG0_9RHOB</name>
<dbReference type="AlphaFoldDB" id="A0A8G0ZVG0"/>
<evidence type="ECO:0000313" key="2">
    <source>
        <dbReference type="EMBL" id="QYZ69577.1"/>
    </source>
</evidence>
<dbReference type="Proteomes" id="UP000826300">
    <property type="component" value="Chromosome"/>
</dbReference>
<dbReference type="KEGG" id="nsm:JO391_17935"/>
<dbReference type="InterPro" id="IPR050261">
    <property type="entry name" value="FrsA_esterase"/>
</dbReference>
<dbReference type="Gene3D" id="3.40.50.1820">
    <property type="entry name" value="alpha/beta hydrolase"/>
    <property type="match status" value="1"/>
</dbReference>
<protein>
    <submittedName>
        <fullName evidence="2">Dienelactone hydrolase family protein</fullName>
    </submittedName>
</protein>
<dbReference type="InterPro" id="IPR029058">
    <property type="entry name" value="AB_hydrolase_fold"/>
</dbReference>
<dbReference type="RefSeq" id="WP_220661795.1">
    <property type="nucleotide sequence ID" value="NZ_CP069370.1"/>
</dbReference>
<keyword evidence="3" id="KW-1185">Reference proteome</keyword>
<dbReference type="Pfam" id="PF01738">
    <property type="entry name" value="DLH"/>
    <property type="match status" value="1"/>
</dbReference>
<dbReference type="PANTHER" id="PTHR22946">
    <property type="entry name" value="DIENELACTONE HYDROLASE DOMAIN-CONTAINING PROTEIN-RELATED"/>
    <property type="match status" value="1"/>
</dbReference>
<accession>A0A8G0ZVG0</accession>
<keyword evidence="2" id="KW-0378">Hydrolase</keyword>
<feature type="domain" description="Dienelactone hydrolase" evidence="1">
    <location>
        <begin position="20"/>
        <end position="236"/>
    </location>
</feature>
<dbReference type="PANTHER" id="PTHR22946:SF0">
    <property type="entry name" value="DIENELACTONE HYDROLASE DOMAIN-CONTAINING PROTEIN"/>
    <property type="match status" value="1"/>
</dbReference>
<dbReference type="EMBL" id="CP069370">
    <property type="protein sequence ID" value="QYZ69577.1"/>
    <property type="molecule type" value="Genomic_DNA"/>
</dbReference>